<dbReference type="STRING" id="83784.SAMN05192564_111108"/>
<keyword evidence="1" id="KW-0812">Transmembrane</keyword>
<name>A0A1H4HNH6_9BURK</name>
<keyword evidence="1" id="KW-1133">Transmembrane helix</keyword>
<dbReference type="AlphaFoldDB" id="A0A1H4HNH6"/>
<sequence>MIINNDFEIGYLLVAFALLGIILTCSLFSVLHLDRWHPRLIGATLGALLGFVLIEAVPMFT</sequence>
<organism evidence="2 3">
    <name type="scientific">Paraburkholderia sartisoli</name>
    <dbReference type="NCBI Taxonomy" id="83784"/>
    <lineage>
        <taxon>Bacteria</taxon>
        <taxon>Pseudomonadati</taxon>
        <taxon>Pseudomonadota</taxon>
        <taxon>Betaproteobacteria</taxon>
        <taxon>Burkholderiales</taxon>
        <taxon>Burkholderiaceae</taxon>
        <taxon>Paraburkholderia</taxon>
    </lineage>
</organism>
<keyword evidence="3" id="KW-1185">Reference proteome</keyword>
<accession>A0A1H4HNH6</accession>
<keyword evidence="1" id="KW-0472">Membrane</keyword>
<protein>
    <recommendedName>
        <fullName evidence="4">Zinc transporter, ZIP family</fullName>
    </recommendedName>
</protein>
<gene>
    <name evidence="2" type="ORF">SAMN05192564_111108</name>
</gene>
<proteinExistence type="predicted"/>
<evidence type="ECO:0000256" key="1">
    <source>
        <dbReference type="SAM" id="Phobius"/>
    </source>
</evidence>
<evidence type="ECO:0000313" key="2">
    <source>
        <dbReference type="EMBL" id="SEB23374.1"/>
    </source>
</evidence>
<feature type="transmembrane region" description="Helical" evidence="1">
    <location>
        <begin position="12"/>
        <end position="33"/>
    </location>
</feature>
<dbReference type="EMBL" id="FNRQ01000011">
    <property type="protein sequence ID" value="SEB23374.1"/>
    <property type="molecule type" value="Genomic_DNA"/>
</dbReference>
<reference evidence="3" key="1">
    <citation type="submission" date="2016-10" db="EMBL/GenBank/DDBJ databases">
        <authorList>
            <person name="Varghese N."/>
            <person name="Submissions S."/>
        </authorList>
    </citation>
    <scope>NUCLEOTIDE SEQUENCE [LARGE SCALE GENOMIC DNA]</scope>
    <source>
        <strain evidence="3">LMG 24000</strain>
    </source>
</reference>
<dbReference type="Proteomes" id="UP000198638">
    <property type="component" value="Unassembled WGS sequence"/>
</dbReference>
<feature type="transmembrane region" description="Helical" evidence="1">
    <location>
        <begin position="40"/>
        <end position="60"/>
    </location>
</feature>
<evidence type="ECO:0000313" key="3">
    <source>
        <dbReference type="Proteomes" id="UP000198638"/>
    </source>
</evidence>
<evidence type="ECO:0008006" key="4">
    <source>
        <dbReference type="Google" id="ProtNLM"/>
    </source>
</evidence>
<dbReference type="OrthoDB" id="9109376at2"/>
<dbReference type="RefSeq" id="WP_090537624.1">
    <property type="nucleotide sequence ID" value="NZ_FNRQ01000011.1"/>
</dbReference>